<dbReference type="Pfam" id="PF25917">
    <property type="entry name" value="BSH_RND"/>
    <property type="match status" value="1"/>
</dbReference>
<comment type="similarity">
    <text evidence="1">Belongs to the membrane fusion protein (MFP) (TC 8.A.1) family.</text>
</comment>
<dbReference type="RefSeq" id="WP_366193628.1">
    <property type="nucleotide sequence ID" value="NZ_JBFBVU010000017.1"/>
</dbReference>
<organism evidence="3 4">
    <name type="scientific">Meridianimarinicoccus marinus</name>
    <dbReference type="NCBI Taxonomy" id="3231483"/>
    <lineage>
        <taxon>Bacteria</taxon>
        <taxon>Pseudomonadati</taxon>
        <taxon>Pseudomonadota</taxon>
        <taxon>Alphaproteobacteria</taxon>
        <taxon>Rhodobacterales</taxon>
        <taxon>Paracoccaceae</taxon>
        <taxon>Meridianimarinicoccus</taxon>
    </lineage>
</organism>
<dbReference type="SUPFAM" id="SSF111369">
    <property type="entry name" value="HlyD-like secretion proteins"/>
    <property type="match status" value="1"/>
</dbReference>
<reference evidence="3 4" key="1">
    <citation type="submission" date="2024-07" db="EMBL/GenBank/DDBJ databases">
        <authorList>
            <person name="Kang M."/>
        </authorList>
    </citation>
    <scope>NUCLEOTIDE SEQUENCE [LARGE SCALE GENOMIC DNA]</scope>
    <source>
        <strain evidence="3 4">DFM31</strain>
    </source>
</reference>
<evidence type="ECO:0000313" key="4">
    <source>
        <dbReference type="Proteomes" id="UP001553161"/>
    </source>
</evidence>
<dbReference type="PANTHER" id="PTHR30469">
    <property type="entry name" value="MULTIDRUG RESISTANCE PROTEIN MDTA"/>
    <property type="match status" value="1"/>
</dbReference>
<evidence type="ECO:0000256" key="1">
    <source>
        <dbReference type="ARBA" id="ARBA00009477"/>
    </source>
</evidence>
<gene>
    <name evidence="3" type="ORF">AB0T83_13295</name>
</gene>
<sequence>MTKPTSSPSRTRRAARRAGTILVTTATVIGAGYAVVTGAQVLMVRAEATQPDEVAAATPVSVTALNIVPGFETQRRFLGQVEPAQTAELSFELGGRIVEVLVDEGAAVTQGTALARLDTALIEAEQTRLRATRAALEAELTFAEASLTRRSALKERGFSPTEQLDQARATRDALKARIAETDAAIAATRLRLEKSVLTAPFDGRIAARRVDTGVTVAAGQGVVQLMQDDKLVVRVGLPVWADPASLTDLTVSVAGRDLPATVQTVRPDIDPVTRTRTLLLSVHSDGAPVLGQTAVLTVTRQVAMEGAWVPVRALREGTQGVWTVFTVGADHRVRPAAVELLHSEADRAFVRGSFPDGARLIQAGPHRVTPGQLVRVTEAG</sequence>
<dbReference type="InterPro" id="IPR006143">
    <property type="entry name" value="RND_pump_MFP"/>
</dbReference>
<evidence type="ECO:0000313" key="3">
    <source>
        <dbReference type="EMBL" id="MEV8467749.1"/>
    </source>
</evidence>
<dbReference type="Gene3D" id="2.40.50.100">
    <property type="match status" value="1"/>
</dbReference>
<proteinExistence type="inferred from homology"/>
<dbReference type="Gene3D" id="2.40.420.20">
    <property type="match status" value="1"/>
</dbReference>
<dbReference type="Gene3D" id="1.10.287.470">
    <property type="entry name" value="Helix hairpin bin"/>
    <property type="match status" value="1"/>
</dbReference>
<dbReference type="InterPro" id="IPR058625">
    <property type="entry name" value="MdtA-like_BSH"/>
</dbReference>
<keyword evidence="4" id="KW-1185">Reference proteome</keyword>
<dbReference type="NCBIfam" id="TIGR01730">
    <property type="entry name" value="RND_mfp"/>
    <property type="match status" value="1"/>
</dbReference>
<feature type="domain" description="Multidrug resistance protein MdtA-like barrel-sandwich hybrid" evidence="2">
    <location>
        <begin position="87"/>
        <end position="221"/>
    </location>
</feature>
<accession>A0ABV3L845</accession>
<name>A0ABV3L845_9RHOB</name>
<protein>
    <submittedName>
        <fullName evidence="3">Efflux RND transporter periplasmic adaptor subunit</fullName>
    </submittedName>
</protein>
<dbReference type="Gene3D" id="2.40.30.170">
    <property type="match status" value="1"/>
</dbReference>
<evidence type="ECO:0000259" key="2">
    <source>
        <dbReference type="Pfam" id="PF25917"/>
    </source>
</evidence>
<dbReference type="PANTHER" id="PTHR30469:SF11">
    <property type="entry name" value="BLL4320 PROTEIN"/>
    <property type="match status" value="1"/>
</dbReference>
<dbReference type="Proteomes" id="UP001553161">
    <property type="component" value="Unassembled WGS sequence"/>
</dbReference>
<dbReference type="EMBL" id="JBFBVU010000017">
    <property type="protein sequence ID" value="MEV8467749.1"/>
    <property type="molecule type" value="Genomic_DNA"/>
</dbReference>
<comment type="caution">
    <text evidence="3">The sequence shown here is derived from an EMBL/GenBank/DDBJ whole genome shotgun (WGS) entry which is preliminary data.</text>
</comment>